<evidence type="ECO:0000256" key="5">
    <source>
        <dbReference type="SAM" id="MobiDB-lite"/>
    </source>
</evidence>
<feature type="compositionally biased region" description="Basic and acidic residues" evidence="5">
    <location>
        <begin position="561"/>
        <end position="579"/>
    </location>
</feature>
<proteinExistence type="inferred from homology"/>
<gene>
    <name evidence="6" type="ORF">METBISCDRAFT_25187</name>
</gene>
<feature type="compositionally biased region" description="Polar residues" evidence="5">
    <location>
        <begin position="248"/>
        <end position="257"/>
    </location>
</feature>
<organism evidence="6 7">
    <name type="scientific">Metschnikowia bicuspidata</name>
    <dbReference type="NCBI Taxonomy" id="27322"/>
    <lineage>
        <taxon>Eukaryota</taxon>
        <taxon>Fungi</taxon>
        <taxon>Dikarya</taxon>
        <taxon>Ascomycota</taxon>
        <taxon>Saccharomycotina</taxon>
        <taxon>Pichiomycetes</taxon>
        <taxon>Metschnikowiaceae</taxon>
        <taxon>Metschnikowia</taxon>
    </lineage>
</organism>
<reference evidence="7" key="1">
    <citation type="journal article" date="2018" name="Nat. Microbiol.">
        <title>Leveraging single-cell genomics to expand the fungal tree of life.</title>
        <authorList>
            <person name="Ahrendt S.R."/>
            <person name="Quandt C.A."/>
            <person name="Ciobanu D."/>
            <person name="Clum A."/>
            <person name="Salamov A."/>
            <person name="Andreopoulos B."/>
            <person name="Cheng J.F."/>
            <person name="Woyke T."/>
            <person name="Pelin A."/>
            <person name="Henrissat B."/>
            <person name="Reynolds N.K."/>
            <person name="Benny G.L."/>
            <person name="Smith M.E."/>
            <person name="James T.Y."/>
            <person name="Grigoriev I.V."/>
        </authorList>
    </citation>
    <scope>NUCLEOTIDE SEQUENCE [LARGE SCALE GENOMIC DNA]</scope>
    <source>
        <strain evidence="7">Baker2002</strain>
    </source>
</reference>
<dbReference type="InterPro" id="IPR021582">
    <property type="entry name" value="Aim21"/>
</dbReference>
<feature type="compositionally biased region" description="Polar residues" evidence="5">
    <location>
        <begin position="18"/>
        <end position="30"/>
    </location>
</feature>
<feature type="compositionally biased region" description="Polar residues" evidence="5">
    <location>
        <begin position="283"/>
        <end position="303"/>
    </location>
</feature>
<evidence type="ECO:0000313" key="6">
    <source>
        <dbReference type="EMBL" id="RKP32991.1"/>
    </source>
</evidence>
<evidence type="ECO:0000256" key="2">
    <source>
        <dbReference type="ARBA" id="ARBA00004134"/>
    </source>
</evidence>
<protein>
    <recommendedName>
        <fullName evidence="4">Altered inheritance of mitochondria protein 21</fullName>
    </recommendedName>
</protein>
<dbReference type="OrthoDB" id="4096963at2759"/>
<name>A0A4P9ZKK9_9ASCO</name>
<evidence type="ECO:0000313" key="7">
    <source>
        <dbReference type="Proteomes" id="UP000268321"/>
    </source>
</evidence>
<feature type="compositionally biased region" description="Low complexity" evidence="5">
    <location>
        <begin position="512"/>
        <end position="522"/>
    </location>
</feature>
<sequence>MLEEPVSIVPNRPKPKTKLTQVSDTPSPVTDSVVPMAVVPLRPKKSQNKHAESASLLTAFSDTSEDAREDASVEELSALGASVGDTAGTNTSPIDAPDLSAAAHAETEEGVAESENEPAAGAEAVLEEKNVDLTDEEGVHSPVKENEPIASETLIIPPRPVTKKTYVDISRVVETTLPETAEKDEKVRSDTVERETSEVTPIIPPRPARSCKRSLGSVVFSESTERLKTESVVDVPKEVVEQADKTEPNTSQETSVNPEEKDGRQLTESKLEDGLKTAPNIETDGNSEQSQPEATETLGSSAEPQDGSEETGEKKSLEMAQETIAAAVSPPAQSITHQASTEQTATPLVPPRPNKPSLKAAKVPPPKPGKLSSKIAAFQQIFNQPETPKETRRPPLPAKKWSGERSGFACNLEKIMGKGIPLPGMVRPEQVLPKTASSEEQEEKQETKTMPPIARRPKGPRGRKLPKLVQDASIVTEPRFQMKSADLWEIRIEGNEAVGDAGDKKERKQSKQSKQLKQLQQKSAFSVELAKAKPLKMRSSQLRTPNAALLKNRQRQTYQEKSGDIQKKKILHDTEDHTPSEVAKTALPGINDETTQENAVEKSIRQ</sequence>
<feature type="region of interest" description="Disordered" evidence="5">
    <location>
        <begin position="551"/>
        <end position="606"/>
    </location>
</feature>
<feature type="compositionally biased region" description="Basic and acidic residues" evidence="5">
    <location>
        <begin position="223"/>
        <end position="247"/>
    </location>
</feature>
<evidence type="ECO:0000256" key="4">
    <source>
        <dbReference type="ARBA" id="ARBA00021016"/>
    </source>
</evidence>
<feature type="region of interest" description="Disordered" evidence="5">
    <location>
        <begin position="1"/>
        <end position="120"/>
    </location>
</feature>
<dbReference type="AlphaFoldDB" id="A0A4P9ZKK9"/>
<dbReference type="GO" id="GO:0030479">
    <property type="term" value="C:actin cortical patch"/>
    <property type="evidence" value="ECO:0007669"/>
    <property type="project" value="UniProtKB-SubCell"/>
</dbReference>
<feature type="compositionally biased region" description="Basic residues" evidence="5">
    <location>
        <begin position="455"/>
        <end position="466"/>
    </location>
</feature>
<feature type="compositionally biased region" description="Basic and acidic residues" evidence="5">
    <location>
        <begin position="180"/>
        <end position="197"/>
    </location>
</feature>
<comment type="subcellular location">
    <subcellularLocation>
        <location evidence="2">Cytoplasm</location>
        <location evidence="2">Cytoskeleton</location>
        <location evidence="2">Actin patch</location>
    </subcellularLocation>
</comment>
<feature type="region of interest" description="Disordered" evidence="5">
    <location>
        <begin position="432"/>
        <end position="470"/>
    </location>
</feature>
<feature type="region of interest" description="Disordered" evidence="5">
    <location>
        <begin position="494"/>
        <end position="522"/>
    </location>
</feature>
<dbReference type="Pfam" id="PF11489">
    <property type="entry name" value="Aim21"/>
    <property type="match status" value="1"/>
</dbReference>
<dbReference type="Proteomes" id="UP000268321">
    <property type="component" value="Unassembled WGS sequence"/>
</dbReference>
<comment type="function">
    <text evidence="1">Involved in mitochondrial migration along actin filaments.</text>
</comment>
<evidence type="ECO:0000256" key="1">
    <source>
        <dbReference type="ARBA" id="ARBA00002092"/>
    </source>
</evidence>
<feature type="compositionally biased region" description="Basic and acidic residues" evidence="5">
    <location>
        <begin position="258"/>
        <end position="275"/>
    </location>
</feature>
<keyword evidence="7" id="KW-1185">Reference proteome</keyword>
<evidence type="ECO:0000256" key="3">
    <source>
        <dbReference type="ARBA" id="ARBA00006466"/>
    </source>
</evidence>
<feature type="compositionally biased region" description="Polar residues" evidence="5">
    <location>
        <begin position="331"/>
        <end position="346"/>
    </location>
</feature>
<dbReference type="EMBL" id="ML004428">
    <property type="protein sequence ID" value="RKP32991.1"/>
    <property type="molecule type" value="Genomic_DNA"/>
</dbReference>
<accession>A0A4P9ZKK9</accession>
<feature type="region of interest" description="Disordered" evidence="5">
    <location>
        <begin position="179"/>
        <end position="404"/>
    </location>
</feature>
<comment type="similarity">
    <text evidence="3">Belongs to the AIM21 family.</text>
</comment>